<dbReference type="PROSITE" id="PS50828">
    <property type="entry name" value="SMR"/>
    <property type="match status" value="1"/>
</dbReference>
<organism evidence="2 3">
    <name type="scientific">Acorus calamus</name>
    <name type="common">Sweet flag</name>
    <dbReference type="NCBI Taxonomy" id="4465"/>
    <lineage>
        <taxon>Eukaryota</taxon>
        <taxon>Viridiplantae</taxon>
        <taxon>Streptophyta</taxon>
        <taxon>Embryophyta</taxon>
        <taxon>Tracheophyta</taxon>
        <taxon>Spermatophyta</taxon>
        <taxon>Magnoliopsida</taxon>
        <taxon>Liliopsida</taxon>
        <taxon>Acoraceae</taxon>
        <taxon>Acorus</taxon>
    </lineage>
</organism>
<feature type="domain" description="Smr" evidence="1">
    <location>
        <begin position="277"/>
        <end position="396"/>
    </location>
</feature>
<keyword evidence="3" id="KW-1185">Reference proteome</keyword>
<dbReference type="EMBL" id="JAUJYO010000008">
    <property type="protein sequence ID" value="KAK1311396.1"/>
    <property type="molecule type" value="Genomic_DNA"/>
</dbReference>
<evidence type="ECO:0000313" key="2">
    <source>
        <dbReference type="EMBL" id="KAK1311396.1"/>
    </source>
</evidence>
<name>A0AAV9ECY8_ACOCL</name>
<dbReference type="PANTHER" id="PTHR47812">
    <property type="entry name" value="SMR (SMALL MUTS RELATED) DOMAIN-CONTAINING PROTEIN"/>
    <property type="match status" value="1"/>
</dbReference>
<accession>A0AAV9ECY8</accession>
<evidence type="ECO:0000313" key="3">
    <source>
        <dbReference type="Proteomes" id="UP001180020"/>
    </source>
</evidence>
<sequence length="399" mass="44242">MRRTQIRSPGWAAFDLKQKQQKDGNTELNDDPYPPISNISLSDQTGKLTNPHASLRTFSSIVRPCNGYSSTLGASRDDIISNSRNKNTTSQSTAVSDVIPLLEKLQKIHSWADESLIQDILVAVNNDEGQASDLLEAMVSSTSKEMSTVHSEPISSLENNSHNVNNEHKEECISSENNVFNNNQGELSGIFFSVPVEPEWEEDDVYLSHRKDALKMMRSASQHSRAASNAFLRGDHVSAKQLSLRADEERLAAEKLNARAAKEILLIKNSNNDVWKLDLHGLHVSEAVNVLKEHLESIESQAVVNHSVSTDTMANVGAGFAGPLFMESADYLGVETHVDKFRFALRQRERVLQVITGTGNHSRGQASLPIAVRSFLIENGYRFDDGRPGVIAVRPKFRK</sequence>
<gene>
    <name evidence="2" type="ORF">QJS10_CPA08g01207</name>
</gene>
<evidence type="ECO:0000259" key="1">
    <source>
        <dbReference type="PROSITE" id="PS50828"/>
    </source>
</evidence>
<dbReference type="SMART" id="SM00463">
    <property type="entry name" value="SMR"/>
    <property type="match status" value="1"/>
</dbReference>
<dbReference type="SMART" id="SM01162">
    <property type="entry name" value="DUF1771"/>
    <property type="match status" value="1"/>
</dbReference>
<dbReference type="SUPFAM" id="SSF160443">
    <property type="entry name" value="SMR domain-like"/>
    <property type="match status" value="1"/>
</dbReference>
<dbReference type="InterPro" id="IPR002625">
    <property type="entry name" value="Smr_dom"/>
</dbReference>
<proteinExistence type="predicted"/>
<reference evidence="2" key="2">
    <citation type="submission" date="2023-06" db="EMBL/GenBank/DDBJ databases">
        <authorList>
            <person name="Ma L."/>
            <person name="Liu K.-W."/>
            <person name="Li Z."/>
            <person name="Hsiao Y.-Y."/>
            <person name="Qi Y."/>
            <person name="Fu T."/>
            <person name="Tang G."/>
            <person name="Zhang D."/>
            <person name="Sun W.-H."/>
            <person name="Liu D.-K."/>
            <person name="Li Y."/>
            <person name="Chen G.-Z."/>
            <person name="Liu X.-D."/>
            <person name="Liao X.-Y."/>
            <person name="Jiang Y.-T."/>
            <person name="Yu X."/>
            <person name="Hao Y."/>
            <person name="Huang J."/>
            <person name="Zhao X.-W."/>
            <person name="Ke S."/>
            <person name="Chen Y.-Y."/>
            <person name="Wu W.-L."/>
            <person name="Hsu J.-L."/>
            <person name="Lin Y.-F."/>
            <person name="Huang M.-D."/>
            <person name="Li C.-Y."/>
            <person name="Huang L."/>
            <person name="Wang Z.-W."/>
            <person name="Zhao X."/>
            <person name="Zhong W.-Y."/>
            <person name="Peng D.-H."/>
            <person name="Ahmad S."/>
            <person name="Lan S."/>
            <person name="Zhang J.-S."/>
            <person name="Tsai W.-C."/>
            <person name="Van De Peer Y."/>
            <person name="Liu Z.-J."/>
        </authorList>
    </citation>
    <scope>NUCLEOTIDE SEQUENCE</scope>
    <source>
        <strain evidence="2">CP</strain>
        <tissue evidence="2">Leaves</tissue>
    </source>
</reference>
<dbReference type="Pfam" id="PF08590">
    <property type="entry name" value="DUF1771"/>
    <property type="match status" value="1"/>
</dbReference>
<comment type="caution">
    <text evidence="2">The sequence shown here is derived from an EMBL/GenBank/DDBJ whole genome shotgun (WGS) entry which is preliminary data.</text>
</comment>
<protein>
    <recommendedName>
        <fullName evidence="1">Smr domain-containing protein</fullName>
    </recommendedName>
</protein>
<dbReference type="Proteomes" id="UP001180020">
    <property type="component" value="Unassembled WGS sequence"/>
</dbReference>
<dbReference type="InterPro" id="IPR036063">
    <property type="entry name" value="Smr_dom_sf"/>
</dbReference>
<reference evidence="2" key="1">
    <citation type="journal article" date="2023" name="Nat. Commun.">
        <title>Diploid and tetraploid genomes of Acorus and the evolution of monocots.</title>
        <authorList>
            <person name="Ma L."/>
            <person name="Liu K.W."/>
            <person name="Li Z."/>
            <person name="Hsiao Y.Y."/>
            <person name="Qi Y."/>
            <person name="Fu T."/>
            <person name="Tang G.D."/>
            <person name="Zhang D."/>
            <person name="Sun W.H."/>
            <person name="Liu D.K."/>
            <person name="Li Y."/>
            <person name="Chen G.Z."/>
            <person name="Liu X.D."/>
            <person name="Liao X.Y."/>
            <person name="Jiang Y.T."/>
            <person name="Yu X."/>
            <person name="Hao Y."/>
            <person name="Huang J."/>
            <person name="Zhao X.W."/>
            <person name="Ke S."/>
            <person name="Chen Y.Y."/>
            <person name="Wu W.L."/>
            <person name="Hsu J.L."/>
            <person name="Lin Y.F."/>
            <person name="Huang M.D."/>
            <person name="Li C.Y."/>
            <person name="Huang L."/>
            <person name="Wang Z.W."/>
            <person name="Zhao X."/>
            <person name="Zhong W.Y."/>
            <person name="Peng D.H."/>
            <person name="Ahmad S."/>
            <person name="Lan S."/>
            <person name="Zhang J.S."/>
            <person name="Tsai W.C."/>
            <person name="Van de Peer Y."/>
            <person name="Liu Z.J."/>
        </authorList>
    </citation>
    <scope>NUCLEOTIDE SEQUENCE</scope>
    <source>
        <strain evidence="2">CP</strain>
    </source>
</reference>
<dbReference type="AlphaFoldDB" id="A0AAV9ECY8"/>
<dbReference type="Gene3D" id="3.30.1370.110">
    <property type="match status" value="1"/>
</dbReference>
<dbReference type="InterPro" id="IPR013899">
    <property type="entry name" value="DUF1771"/>
</dbReference>
<dbReference type="PANTHER" id="PTHR47812:SF2">
    <property type="entry name" value="SMR (SMALL MUTS RELATED) DOMAIN-CONTAINING PROTEIN"/>
    <property type="match status" value="1"/>
</dbReference>